<evidence type="ECO:0000259" key="3">
    <source>
        <dbReference type="Pfam" id="PF12969"/>
    </source>
</evidence>
<name>A0ABT3CVR4_9BACT</name>
<dbReference type="Pfam" id="PF01841">
    <property type="entry name" value="Transglut_core"/>
    <property type="match status" value="1"/>
</dbReference>
<feature type="domain" description="Transglutaminase-like" evidence="2">
    <location>
        <begin position="314"/>
        <end position="386"/>
    </location>
</feature>
<feature type="chain" id="PRO_5047136608" evidence="1">
    <location>
        <begin position="20"/>
        <end position="656"/>
    </location>
</feature>
<proteinExistence type="predicted"/>
<dbReference type="Gene3D" id="2.60.40.3140">
    <property type="match status" value="1"/>
</dbReference>
<accession>A0ABT3CVR4</accession>
<dbReference type="Pfam" id="PF12969">
    <property type="entry name" value="DUF3857"/>
    <property type="match status" value="1"/>
</dbReference>
<evidence type="ECO:0000313" key="4">
    <source>
        <dbReference type="EMBL" id="MCV9387792.1"/>
    </source>
</evidence>
<protein>
    <submittedName>
        <fullName evidence="4">DUF3857 domain-containing protein</fullName>
    </submittedName>
</protein>
<keyword evidence="5" id="KW-1185">Reference proteome</keyword>
<evidence type="ECO:0000313" key="5">
    <source>
        <dbReference type="Proteomes" id="UP001300692"/>
    </source>
</evidence>
<dbReference type="RefSeq" id="WP_264138610.1">
    <property type="nucleotide sequence ID" value="NZ_JAOYOD010000001.1"/>
</dbReference>
<reference evidence="4 5" key="1">
    <citation type="submission" date="2022-10" db="EMBL/GenBank/DDBJ databases">
        <title>Comparative genomics and taxonomic characterization of three novel marine species of genus Reichenbachiella exhibiting antioxidant and polysaccharide degradation activities.</title>
        <authorList>
            <person name="Muhammad N."/>
            <person name="Lee Y.-J."/>
            <person name="Ko J."/>
            <person name="Kim S.-G."/>
        </authorList>
    </citation>
    <scope>NUCLEOTIDE SEQUENCE [LARGE SCALE GENOMIC DNA]</scope>
    <source>
        <strain evidence="4 5">ABR2-5</strain>
    </source>
</reference>
<dbReference type="Gene3D" id="2.60.120.1130">
    <property type="match status" value="1"/>
</dbReference>
<dbReference type="InterPro" id="IPR024618">
    <property type="entry name" value="DUF3857"/>
</dbReference>
<dbReference type="Proteomes" id="UP001300692">
    <property type="component" value="Unassembled WGS sequence"/>
</dbReference>
<evidence type="ECO:0000259" key="2">
    <source>
        <dbReference type="Pfam" id="PF01841"/>
    </source>
</evidence>
<dbReference type="Gene3D" id="3.10.620.30">
    <property type="match status" value="1"/>
</dbReference>
<gene>
    <name evidence="4" type="ORF">N7U62_14005</name>
</gene>
<dbReference type="EMBL" id="JAOYOD010000001">
    <property type="protein sequence ID" value="MCV9387792.1"/>
    <property type="molecule type" value="Genomic_DNA"/>
</dbReference>
<feature type="signal peptide" evidence="1">
    <location>
        <begin position="1"/>
        <end position="19"/>
    </location>
</feature>
<sequence>MKSIFTLLFFLITSITCSAQETYKYGLLNSGDLKLKAYDKDSSAEAVILFDVGETSFIHDSNGGLDVQFKRTKRIKILKESAVELANISISYYEDGYGRTEKIEDLKARSINLENEQMVVKELDKKEVYIEEYNENWRGKKFAIPNVKEGTIIEYTYTLISPFTWNLQDWEFQSSIPTLYSQYIVKMIPFYEYIILYQGMQEAEIAKKSYEDKGLDRSFAGIEFQDMVYEFEMKDIPAFIDDEFITAPGDYIKKIEFQRAKVNQPNGSSTEYISTWPQLTDRFNKEDSFGKFIKSFQKLGEKEIIPNLLAGKNLSEMEVIELITNYVRDNFRWNGYYRMFATQKPRELISSHSGASSDLNLLLTGLLRAANIETKPVLISTRGHGKIYPNYPITNKFNYVIAMAQLSEDKGILLLDGTEPKLPYYLLPTRCYNDQGFVVDENEQSWLEMTPIMSSTKVENSIIKLSGEELVISVREQFNGYDALSERNSLDDDEEAYKASKFFKNEEQLSEVKLSNTESYNANFGVSYKKSRPVDTFDGEYYFVPFNRIEYAQNPLKNHKRDYPIDLVYTKKRVFSSTIAVEEGKSFKHIPESLNHKDELMTFDYNVSEIGEFIKIEANYEFKKNIYLPEEYDQLKKDFEMLYQKLNEQIIVVDKS</sequence>
<comment type="caution">
    <text evidence="4">The sequence shown here is derived from an EMBL/GenBank/DDBJ whole genome shotgun (WGS) entry which is preliminary data.</text>
</comment>
<dbReference type="InterPro" id="IPR002931">
    <property type="entry name" value="Transglutaminase-like"/>
</dbReference>
<keyword evidence="1" id="KW-0732">Signal</keyword>
<feature type="domain" description="DUF3857" evidence="3">
    <location>
        <begin position="68"/>
        <end position="238"/>
    </location>
</feature>
<organism evidence="4 5">
    <name type="scientific">Reichenbachiella ulvae</name>
    <dbReference type="NCBI Taxonomy" id="2980104"/>
    <lineage>
        <taxon>Bacteria</taxon>
        <taxon>Pseudomonadati</taxon>
        <taxon>Bacteroidota</taxon>
        <taxon>Cytophagia</taxon>
        <taxon>Cytophagales</taxon>
        <taxon>Reichenbachiellaceae</taxon>
        <taxon>Reichenbachiella</taxon>
    </lineage>
</organism>
<evidence type="ECO:0000256" key="1">
    <source>
        <dbReference type="SAM" id="SignalP"/>
    </source>
</evidence>